<dbReference type="InterPro" id="IPR002104">
    <property type="entry name" value="Integrase_catalytic"/>
</dbReference>
<evidence type="ECO:0000256" key="5">
    <source>
        <dbReference type="PROSITE-ProRule" id="PRU01248"/>
    </source>
</evidence>
<gene>
    <name evidence="8" type="ORF">A2557_03940</name>
</gene>
<comment type="caution">
    <text evidence="8">The sequence shown here is derived from an EMBL/GenBank/DDBJ whole genome shotgun (WGS) entry which is preliminary data.</text>
</comment>
<dbReference type="InterPro" id="IPR010998">
    <property type="entry name" value="Integrase_recombinase_N"/>
</dbReference>
<dbReference type="Pfam" id="PF00589">
    <property type="entry name" value="Phage_integrase"/>
    <property type="match status" value="1"/>
</dbReference>
<dbReference type="Gene3D" id="1.10.150.130">
    <property type="match status" value="1"/>
</dbReference>
<dbReference type="AlphaFoldDB" id="A0A1F6GRT2"/>
<dbReference type="GO" id="GO:0003677">
    <property type="term" value="F:DNA binding"/>
    <property type="evidence" value="ECO:0007669"/>
    <property type="project" value="UniProtKB-UniRule"/>
</dbReference>
<dbReference type="PANTHER" id="PTHR30349">
    <property type="entry name" value="PHAGE INTEGRASE-RELATED"/>
    <property type="match status" value="1"/>
</dbReference>
<dbReference type="InterPro" id="IPR044068">
    <property type="entry name" value="CB"/>
</dbReference>
<dbReference type="EMBL" id="MFNF01000042">
    <property type="protein sequence ID" value="OGH00835.1"/>
    <property type="molecule type" value="Genomic_DNA"/>
</dbReference>
<organism evidence="8 9">
    <name type="scientific">Candidatus Lambdaproteobacteria bacterium RIFOXYD2_FULL_56_26</name>
    <dbReference type="NCBI Taxonomy" id="1817773"/>
    <lineage>
        <taxon>Bacteria</taxon>
        <taxon>Pseudomonadati</taxon>
        <taxon>Pseudomonadota</taxon>
        <taxon>Candidatus Lambdaproteobacteria</taxon>
    </lineage>
</organism>
<evidence type="ECO:0008006" key="10">
    <source>
        <dbReference type="Google" id="ProtNLM"/>
    </source>
</evidence>
<protein>
    <recommendedName>
        <fullName evidence="10">Tyr recombinase domain-containing protein</fullName>
    </recommendedName>
</protein>
<dbReference type="PANTHER" id="PTHR30349:SF41">
    <property type="entry name" value="INTEGRASE_RECOMBINASE PROTEIN MJ0367-RELATED"/>
    <property type="match status" value="1"/>
</dbReference>
<evidence type="ECO:0000256" key="2">
    <source>
        <dbReference type="ARBA" id="ARBA00022908"/>
    </source>
</evidence>
<evidence type="ECO:0000313" key="8">
    <source>
        <dbReference type="EMBL" id="OGH00835.1"/>
    </source>
</evidence>
<evidence type="ECO:0000313" key="9">
    <source>
        <dbReference type="Proteomes" id="UP000177583"/>
    </source>
</evidence>
<name>A0A1F6GRT2_9PROT</name>
<comment type="similarity">
    <text evidence="1">Belongs to the 'phage' integrase family.</text>
</comment>
<accession>A0A1F6GRT2</accession>
<keyword evidence="2" id="KW-0229">DNA integration</keyword>
<dbReference type="InterPro" id="IPR011010">
    <property type="entry name" value="DNA_brk_join_enz"/>
</dbReference>
<keyword evidence="4" id="KW-0233">DNA recombination</keyword>
<keyword evidence="3 5" id="KW-0238">DNA-binding</keyword>
<dbReference type="PROSITE" id="PS51900">
    <property type="entry name" value="CB"/>
    <property type="match status" value="1"/>
</dbReference>
<dbReference type="GO" id="GO:0006310">
    <property type="term" value="P:DNA recombination"/>
    <property type="evidence" value="ECO:0007669"/>
    <property type="project" value="UniProtKB-KW"/>
</dbReference>
<evidence type="ECO:0000256" key="3">
    <source>
        <dbReference type="ARBA" id="ARBA00023125"/>
    </source>
</evidence>
<proteinExistence type="inferred from homology"/>
<dbReference type="GO" id="GO:0015074">
    <property type="term" value="P:DNA integration"/>
    <property type="evidence" value="ECO:0007669"/>
    <property type="project" value="UniProtKB-KW"/>
</dbReference>
<sequence>MPRARTNWSVDEERGVLVGFFHELRKPGQTWTPRYDLCSTDEFAFKQTSRGKVRRSEKEQTELIARLKAEKLKALLAEKPPVVERKGGPLVLEVMDEWLAEVSEFRDPGTLRMYKRAVALYREAVGDHSISEFASTHNRRFGLYLDKVGLSLASQHKYLSYIRTFFGWAAKRNLCQPTGVTVPSRIKREPKVYSTGQLAQIREAILKSLETASNKRRRVMRLNQLRAFEMATKTAMRAGELINLRLENIDLEKRTIRIRATEDWKPKADKERDVPISMPLTEFLASDLAGRKQGEVWFLDEGDGVRAYRDSSSLGHPLAAICKKLGVSGVKPWHGIRASVITNLLEQTGDLPRVQKLAGHTDIQTTRGYLNTDRLGLQELVDLL</sequence>
<evidence type="ECO:0000259" key="7">
    <source>
        <dbReference type="PROSITE" id="PS51900"/>
    </source>
</evidence>
<dbReference type="PROSITE" id="PS51898">
    <property type="entry name" value="TYR_RECOMBINASE"/>
    <property type="match status" value="1"/>
</dbReference>
<evidence type="ECO:0000256" key="1">
    <source>
        <dbReference type="ARBA" id="ARBA00008857"/>
    </source>
</evidence>
<reference evidence="8 9" key="1">
    <citation type="journal article" date="2016" name="Nat. Commun.">
        <title>Thousands of microbial genomes shed light on interconnected biogeochemical processes in an aquifer system.</title>
        <authorList>
            <person name="Anantharaman K."/>
            <person name="Brown C.T."/>
            <person name="Hug L.A."/>
            <person name="Sharon I."/>
            <person name="Castelle C.J."/>
            <person name="Probst A.J."/>
            <person name="Thomas B.C."/>
            <person name="Singh A."/>
            <person name="Wilkins M.J."/>
            <person name="Karaoz U."/>
            <person name="Brodie E.L."/>
            <person name="Williams K.H."/>
            <person name="Hubbard S.S."/>
            <person name="Banfield J.F."/>
        </authorList>
    </citation>
    <scope>NUCLEOTIDE SEQUENCE [LARGE SCALE GENOMIC DNA]</scope>
</reference>
<dbReference type="Gene3D" id="1.10.443.10">
    <property type="entry name" value="Intergrase catalytic core"/>
    <property type="match status" value="1"/>
</dbReference>
<feature type="domain" description="Core-binding (CB)" evidence="7">
    <location>
        <begin position="89"/>
        <end position="170"/>
    </location>
</feature>
<evidence type="ECO:0000259" key="6">
    <source>
        <dbReference type="PROSITE" id="PS51898"/>
    </source>
</evidence>
<feature type="domain" description="Tyr recombinase" evidence="6">
    <location>
        <begin position="188"/>
        <end position="382"/>
    </location>
</feature>
<dbReference type="Proteomes" id="UP000177583">
    <property type="component" value="Unassembled WGS sequence"/>
</dbReference>
<evidence type="ECO:0000256" key="4">
    <source>
        <dbReference type="ARBA" id="ARBA00023172"/>
    </source>
</evidence>
<dbReference type="SUPFAM" id="SSF56349">
    <property type="entry name" value="DNA breaking-rejoining enzymes"/>
    <property type="match status" value="1"/>
</dbReference>
<dbReference type="InterPro" id="IPR013762">
    <property type="entry name" value="Integrase-like_cat_sf"/>
</dbReference>
<dbReference type="CDD" id="cd00397">
    <property type="entry name" value="DNA_BRE_C"/>
    <property type="match status" value="1"/>
</dbReference>
<dbReference type="InterPro" id="IPR050090">
    <property type="entry name" value="Tyrosine_recombinase_XerCD"/>
</dbReference>